<evidence type="ECO:0000313" key="1">
    <source>
        <dbReference type="EMBL" id="KZP07649.1"/>
    </source>
</evidence>
<dbReference type="EMBL" id="KV417744">
    <property type="protein sequence ID" value="KZP07649.1"/>
    <property type="molecule type" value="Genomic_DNA"/>
</dbReference>
<name>A0A165WHY0_9AGAM</name>
<gene>
    <name evidence="1" type="ORF">FIBSPDRAFT_875315</name>
</gene>
<sequence length="83" mass="9236">MSSIWSPIAIIHKIATLKRHISPEALWQFAPTRLKLLVLPNAGHQKVVSRASTSRPSIGCLLHMAGYEQIQRKQLSAHGSIEE</sequence>
<feature type="non-terminal residue" evidence="1">
    <location>
        <position position="83"/>
    </location>
</feature>
<dbReference type="AlphaFoldDB" id="A0A165WHY0"/>
<dbReference type="Proteomes" id="UP000076532">
    <property type="component" value="Unassembled WGS sequence"/>
</dbReference>
<evidence type="ECO:0000313" key="2">
    <source>
        <dbReference type="Proteomes" id="UP000076532"/>
    </source>
</evidence>
<keyword evidence="2" id="KW-1185">Reference proteome</keyword>
<proteinExistence type="predicted"/>
<organism evidence="1 2">
    <name type="scientific">Athelia psychrophila</name>
    <dbReference type="NCBI Taxonomy" id="1759441"/>
    <lineage>
        <taxon>Eukaryota</taxon>
        <taxon>Fungi</taxon>
        <taxon>Dikarya</taxon>
        <taxon>Basidiomycota</taxon>
        <taxon>Agaricomycotina</taxon>
        <taxon>Agaricomycetes</taxon>
        <taxon>Agaricomycetidae</taxon>
        <taxon>Atheliales</taxon>
        <taxon>Atheliaceae</taxon>
        <taxon>Athelia</taxon>
    </lineage>
</organism>
<accession>A0A165WHY0</accession>
<reference evidence="1 2" key="1">
    <citation type="journal article" date="2016" name="Mol. Biol. Evol.">
        <title>Comparative Genomics of Early-Diverging Mushroom-Forming Fungi Provides Insights into the Origins of Lignocellulose Decay Capabilities.</title>
        <authorList>
            <person name="Nagy L.G."/>
            <person name="Riley R."/>
            <person name="Tritt A."/>
            <person name="Adam C."/>
            <person name="Daum C."/>
            <person name="Floudas D."/>
            <person name="Sun H."/>
            <person name="Yadav J.S."/>
            <person name="Pangilinan J."/>
            <person name="Larsson K.H."/>
            <person name="Matsuura K."/>
            <person name="Barry K."/>
            <person name="Labutti K."/>
            <person name="Kuo R."/>
            <person name="Ohm R.A."/>
            <person name="Bhattacharya S.S."/>
            <person name="Shirouzu T."/>
            <person name="Yoshinaga Y."/>
            <person name="Martin F.M."/>
            <person name="Grigoriev I.V."/>
            <person name="Hibbett D.S."/>
        </authorList>
    </citation>
    <scope>NUCLEOTIDE SEQUENCE [LARGE SCALE GENOMIC DNA]</scope>
    <source>
        <strain evidence="1 2">CBS 109695</strain>
    </source>
</reference>
<protein>
    <submittedName>
        <fullName evidence="1">Uncharacterized protein</fullName>
    </submittedName>
</protein>